<evidence type="ECO:0000256" key="1">
    <source>
        <dbReference type="SAM" id="Phobius"/>
    </source>
</evidence>
<dbReference type="EMBL" id="FMHG01000001">
    <property type="protein sequence ID" value="SCJ76042.1"/>
    <property type="molecule type" value="Genomic_DNA"/>
</dbReference>
<reference evidence="3" key="1">
    <citation type="submission" date="2015-09" db="EMBL/GenBank/DDBJ databases">
        <authorList>
            <consortium name="Pathogen Informatics"/>
        </authorList>
    </citation>
    <scope>NUCLEOTIDE SEQUENCE</scope>
    <source>
        <strain evidence="3">2789STDY5834896</strain>
    </source>
</reference>
<dbReference type="PANTHER" id="PTHR34473">
    <property type="entry name" value="UPF0699 TRANSMEMBRANE PROTEIN YDBS"/>
    <property type="match status" value="1"/>
</dbReference>
<keyword evidence="1" id="KW-0472">Membrane</keyword>
<evidence type="ECO:0000259" key="2">
    <source>
        <dbReference type="Pfam" id="PF03703"/>
    </source>
</evidence>
<evidence type="ECO:0000313" key="3">
    <source>
        <dbReference type="EMBL" id="SCJ76042.1"/>
    </source>
</evidence>
<feature type="transmembrane region" description="Helical" evidence="1">
    <location>
        <begin position="45"/>
        <end position="67"/>
    </location>
</feature>
<dbReference type="AlphaFoldDB" id="A0A1C6J1X0"/>
<sequence>MEDRTDAGYLRPSIVCVCIYYIRTICVSFVYMLLVWLFLRAHTTLWQIAAGLWAVVFLLLWLIYYPVKYFKHRYKLQDGVLYVTSGVVYTHYNALPCGLIQMVSVSRTPLQLLFGVADLTVFAAGSRVSVHSIPHSRAVLLASLLAPPPEEESRD</sequence>
<feature type="transmembrane region" description="Helical" evidence="1">
    <location>
        <begin position="12"/>
        <end position="39"/>
    </location>
</feature>
<name>A0A1C6J1X0_9FIRM</name>
<dbReference type="Pfam" id="PF03703">
    <property type="entry name" value="bPH_2"/>
    <property type="match status" value="1"/>
</dbReference>
<gene>
    <name evidence="3" type="ORF">SAMEA3545359_01851</name>
</gene>
<feature type="domain" description="YdbS-like PH" evidence="2">
    <location>
        <begin position="69"/>
        <end position="134"/>
    </location>
</feature>
<proteinExistence type="predicted"/>
<dbReference type="InterPro" id="IPR005182">
    <property type="entry name" value="YdbS-like_PH"/>
</dbReference>
<dbReference type="PANTHER" id="PTHR34473:SF2">
    <property type="entry name" value="UPF0699 TRANSMEMBRANE PROTEIN YDBT"/>
    <property type="match status" value="1"/>
</dbReference>
<keyword evidence="1" id="KW-0812">Transmembrane</keyword>
<organism evidence="3">
    <name type="scientific">uncultured Anaerotruncus sp</name>
    <dbReference type="NCBI Taxonomy" id="905011"/>
    <lineage>
        <taxon>Bacteria</taxon>
        <taxon>Bacillati</taxon>
        <taxon>Bacillota</taxon>
        <taxon>Clostridia</taxon>
        <taxon>Eubacteriales</taxon>
        <taxon>Oscillospiraceae</taxon>
        <taxon>Anaerotruncus</taxon>
        <taxon>environmental samples</taxon>
    </lineage>
</organism>
<accession>A0A1C6J1X0</accession>
<keyword evidence="1" id="KW-1133">Transmembrane helix</keyword>
<protein>
    <submittedName>
        <fullName evidence="3">Bacterial membrane flanked domain</fullName>
    </submittedName>
</protein>